<evidence type="ECO:0000313" key="2">
    <source>
        <dbReference type="Proteomes" id="UP001347146"/>
    </source>
</evidence>
<protein>
    <submittedName>
        <fullName evidence="1">Uncharacterized protein</fullName>
    </submittedName>
</protein>
<accession>A0ABU7M829</accession>
<dbReference type="Proteomes" id="UP001347146">
    <property type="component" value="Unassembled WGS sequence"/>
</dbReference>
<dbReference type="RefSeq" id="WP_330430641.1">
    <property type="nucleotide sequence ID" value="NZ_JAZDUF010000001.1"/>
</dbReference>
<evidence type="ECO:0000313" key="1">
    <source>
        <dbReference type="EMBL" id="MEE3848978.1"/>
    </source>
</evidence>
<comment type="caution">
    <text evidence="1">The sequence shown here is derived from an EMBL/GenBank/DDBJ whole genome shotgun (WGS) entry which is preliminary data.</text>
</comment>
<gene>
    <name evidence="1" type="ORF">VZC37_01445</name>
</gene>
<sequence>MSRRYRRDRLGRFAASPGIRVVSALDEADDALQRAEAGVREIEQARRAQTRARRRSVARHAVAGAAVGALVPAPAVAKVTAARSVAFASASTAAGAKIGQRVGRARLGRRSAAGVKVRR</sequence>
<proteinExistence type="predicted"/>
<dbReference type="EMBL" id="JAZDUF010000001">
    <property type="protein sequence ID" value="MEE3848978.1"/>
    <property type="molecule type" value="Genomic_DNA"/>
</dbReference>
<organism evidence="1 2">
    <name type="scientific">Gordonia sesuvii</name>
    <dbReference type="NCBI Taxonomy" id="3116777"/>
    <lineage>
        <taxon>Bacteria</taxon>
        <taxon>Bacillati</taxon>
        <taxon>Actinomycetota</taxon>
        <taxon>Actinomycetes</taxon>
        <taxon>Mycobacteriales</taxon>
        <taxon>Gordoniaceae</taxon>
        <taxon>Gordonia</taxon>
    </lineage>
</organism>
<keyword evidence="2" id="KW-1185">Reference proteome</keyword>
<reference evidence="1 2" key="1">
    <citation type="submission" date="2024-01" db="EMBL/GenBank/DDBJ databases">
        <title>Draft genome sequence of Gordonia sp. LSe1-13.</title>
        <authorList>
            <person name="Suphannarot A."/>
            <person name="Mingma R."/>
        </authorList>
    </citation>
    <scope>NUCLEOTIDE SEQUENCE [LARGE SCALE GENOMIC DNA]</scope>
    <source>
        <strain evidence="1 2">LSe1-13</strain>
    </source>
</reference>
<name>A0ABU7M829_9ACTN</name>